<keyword evidence="2" id="KW-1185">Reference proteome</keyword>
<dbReference type="EMBL" id="JANUXX010000001">
    <property type="protein sequence ID" value="MCS4487568.1"/>
    <property type="molecule type" value="Genomic_DNA"/>
</dbReference>
<protein>
    <recommendedName>
        <fullName evidence="3">Tyr recombinase domain-containing protein</fullName>
    </recommendedName>
</protein>
<reference evidence="1 2" key="1">
    <citation type="journal article" date="2023" name="Int. J. Syst. Evol. Microbiol.">
        <title>Streptococcus sciuri sp. nov., Staphylococcus marylandisciuri sp. nov. and Staphylococcus americanisciuri sp. nov., isolated from faeces of eastern grey squirrel (Sciurus carolinensis).</title>
        <authorList>
            <person name="Volokhov D.V."/>
            <person name="Zagorodnyaya T.A."/>
            <person name="Furtak V.A."/>
            <person name="Nattanmai G."/>
            <person name="Randall L."/>
            <person name="Jose S."/>
            <person name="Gao Y."/>
            <person name="Eisenberg T."/>
            <person name="Delmonte P."/>
            <person name="Blom J."/>
            <person name="Mitchell K.K."/>
        </authorList>
    </citation>
    <scope>NUCLEOTIDE SEQUENCE [LARGE SCALE GENOMIC DNA]</scope>
    <source>
        <strain evidence="1 2">SQ9-PEA</strain>
    </source>
</reference>
<evidence type="ECO:0008006" key="3">
    <source>
        <dbReference type="Google" id="ProtNLM"/>
    </source>
</evidence>
<accession>A0ABT2F522</accession>
<organism evidence="1 2">
    <name type="scientific">Streptococcus sciuri</name>
    <dbReference type="NCBI Taxonomy" id="2973939"/>
    <lineage>
        <taxon>Bacteria</taxon>
        <taxon>Bacillati</taxon>
        <taxon>Bacillota</taxon>
        <taxon>Bacilli</taxon>
        <taxon>Lactobacillales</taxon>
        <taxon>Streptococcaceae</taxon>
        <taxon>Streptococcus</taxon>
    </lineage>
</organism>
<comment type="caution">
    <text evidence="1">The sequence shown here is derived from an EMBL/GenBank/DDBJ whole genome shotgun (WGS) entry which is preliminary data.</text>
</comment>
<evidence type="ECO:0000313" key="1">
    <source>
        <dbReference type="EMBL" id="MCS4487568.1"/>
    </source>
</evidence>
<name>A0ABT2F522_9STRE</name>
<gene>
    <name evidence="1" type="ORF">NXS10_01060</name>
</gene>
<dbReference type="Proteomes" id="UP001206548">
    <property type="component" value="Unassembled WGS sequence"/>
</dbReference>
<proteinExistence type="predicted"/>
<sequence length="152" mass="18141">MLAFFDCLSRRRNPNYYDLAIVLLFSGLRIGEVAFTEADFNPETGVVRIDKALQYHDLKVEEFHFSDLKHWSYQYSKAINDIIEKNIDEKRIVMSLDYFRQTIGVKQTYTPRHITANILPKLKKDILKYYKDFDIICIRESKQKVIGYEFVW</sequence>
<evidence type="ECO:0000313" key="2">
    <source>
        <dbReference type="Proteomes" id="UP001206548"/>
    </source>
</evidence>